<name>A0A8H4STA1_9HYPO</name>
<dbReference type="EMBL" id="JABFAI010000381">
    <property type="protein sequence ID" value="KAF4945162.1"/>
    <property type="molecule type" value="Genomic_DNA"/>
</dbReference>
<dbReference type="OrthoDB" id="5044250at2759"/>
<dbReference type="Proteomes" id="UP000604273">
    <property type="component" value="Unassembled WGS sequence"/>
</dbReference>
<keyword evidence="3" id="KW-1185">Reference proteome</keyword>
<accession>A0A8H4STA1</accession>
<feature type="region of interest" description="Disordered" evidence="1">
    <location>
        <begin position="63"/>
        <end position="96"/>
    </location>
</feature>
<comment type="caution">
    <text evidence="2">The sequence shown here is derived from an EMBL/GenBank/DDBJ whole genome shotgun (WGS) entry which is preliminary data.</text>
</comment>
<evidence type="ECO:0000256" key="1">
    <source>
        <dbReference type="SAM" id="MobiDB-lite"/>
    </source>
</evidence>
<protein>
    <submittedName>
        <fullName evidence="2">Uncharacterized protein</fullName>
    </submittedName>
</protein>
<evidence type="ECO:0000313" key="3">
    <source>
        <dbReference type="Proteomes" id="UP000604273"/>
    </source>
</evidence>
<sequence length="96" mass="10966">MAVNHRFLAHIFRLSVARTKGFYPGYSNLIYDSSGKIVNRPICGPKNKPGAFKKPVTTFYKQTKTPRANPEETPKEDTEEMGVTWRTMEGRDKEDS</sequence>
<reference evidence="2" key="1">
    <citation type="journal article" date="2020" name="BMC Genomics">
        <title>Correction to: Identification and distribution of gene clusters required for synthesis of sphingolipid metabolism inhibitors in diverse species of the filamentous fungus Fusarium.</title>
        <authorList>
            <person name="Kim H.S."/>
            <person name="Lohmar J.M."/>
            <person name="Busman M."/>
            <person name="Brown D.W."/>
            <person name="Naumann T.A."/>
            <person name="Divon H.H."/>
            <person name="Lysoe E."/>
            <person name="Uhlig S."/>
            <person name="Proctor R.H."/>
        </authorList>
    </citation>
    <scope>NUCLEOTIDE SEQUENCE</scope>
    <source>
        <strain evidence="2">NRRL 45417</strain>
    </source>
</reference>
<gene>
    <name evidence="2" type="ORF">FGADI_12171</name>
</gene>
<proteinExistence type="predicted"/>
<organism evidence="2 3">
    <name type="scientific">Fusarium gaditjirri</name>
    <dbReference type="NCBI Taxonomy" id="282569"/>
    <lineage>
        <taxon>Eukaryota</taxon>
        <taxon>Fungi</taxon>
        <taxon>Dikarya</taxon>
        <taxon>Ascomycota</taxon>
        <taxon>Pezizomycotina</taxon>
        <taxon>Sordariomycetes</taxon>
        <taxon>Hypocreomycetidae</taxon>
        <taxon>Hypocreales</taxon>
        <taxon>Nectriaceae</taxon>
        <taxon>Fusarium</taxon>
        <taxon>Fusarium nisikadoi species complex</taxon>
    </lineage>
</organism>
<reference evidence="2" key="2">
    <citation type="submission" date="2020-05" db="EMBL/GenBank/DDBJ databases">
        <authorList>
            <person name="Kim H.-S."/>
            <person name="Proctor R.H."/>
            <person name="Brown D.W."/>
        </authorList>
    </citation>
    <scope>NUCLEOTIDE SEQUENCE</scope>
    <source>
        <strain evidence="2">NRRL 45417</strain>
    </source>
</reference>
<evidence type="ECO:0000313" key="2">
    <source>
        <dbReference type="EMBL" id="KAF4945162.1"/>
    </source>
</evidence>
<dbReference type="AlphaFoldDB" id="A0A8H4STA1"/>